<evidence type="ECO:0000256" key="8">
    <source>
        <dbReference type="RuleBase" id="RU363064"/>
    </source>
</evidence>
<organism evidence="9 10">
    <name type="scientific">Candidatus Scalindua rubra</name>
    <dbReference type="NCBI Taxonomy" id="1872076"/>
    <lineage>
        <taxon>Bacteria</taxon>
        <taxon>Pseudomonadati</taxon>
        <taxon>Planctomycetota</taxon>
        <taxon>Candidatus Brocadiia</taxon>
        <taxon>Candidatus Brocadiales</taxon>
        <taxon>Candidatus Scalinduaceae</taxon>
        <taxon>Candidatus Scalindua</taxon>
    </lineage>
</organism>
<evidence type="ECO:0000256" key="5">
    <source>
        <dbReference type="ARBA" id="ARBA00022692"/>
    </source>
</evidence>
<feature type="transmembrane region" description="Helical" evidence="8">
    <location>
        <begin position="523"/>
        <end position="544"/>
    </location>
</feature>
<feature type="transmembrane region" description="Helical" evidence="8">
    <location>
        <begin position="478"/>
        <end position="503"/>
    </location>
</feature>
<feature type="transmembrane region" description="Helical" evidence="8">
    <location>
        <begin position="153"/>
        <end position="173"/>
    </location>
</feature>
<feature type="transmembrane region" description="Helical" evidence="8">
    <location>
        <begin position="345"/>
        <end position="365"/>
    </location>
</feature>
<evidence type="ECO:0000256" key="4">
    <source>
        <dbReference type="ARBA" id="ARBA00022475"/>
    </source>
</evidence>
<evidence type="ECO:0000256" key="7">
    <source>
        <dbReference type="ARBA" id="ARBA00023136"/>
    </source>
</evidence>
<dbReference type="Gene3D" id="1.20.1740.10">
    <property type="entry name" value="Amino acid/polyamine transporter I"/>
    <property type="match status" value="2"/>
</dbReference>
<name>A0A1E3X4V9_9BACT</name>
<dbReference type="EMBL" id="MAYW01000202">
    <property type="protein sequence ID" value="ODS30592.1"/>
    <property type="molecule type" value="Genomic_DNA"/>
</dbReference>
<feature type="transmembrane region" description="Helical" evidence="8">
    <location>
        <begin position="550"/>
        <end position="570"/>
    </location>
</feature>
<dbReference type="AlphaFoldDB" id="A0A1E3X4V9"/>
<comment type="similarity">
    <text evidence="2 8">Belongs to the alanine or glycine:cation symporter (AGCS) (TC 2.A.25) family.</text>
</comment>
<sequence>MNVAALDEVTNFLGKVAGYIWSMPLVILLVGTGVYFSIRLILPQVRRIGHSIAITRGKYDNPADPGDITHFQALCAALSATVGVGNIAGVATAIHAGGPGALFWMWVSAFFGMVTKYAECTLAQKYRVVHSDGTVSGGPMYYIEKGLGSRFKWLAILFASCGLVATFGGGNMVQSNSVSIAFIDHFATQKFYDNTPLSKLSKERGISTIKGADFHINVMDGRMLVVDISSAETVGDLLNAINNHPENTRFVLAEIATDSNSIEITDLTHGEHEFTLVTLNDGRSIEELGFVNDDGNINKINDSKISTVIPEKFYLKAILGVAISVIVGLVIIGGIRRIGKVASKLVPIMSSIYVVGALFIILWNYTRVPDAFYLIIKHAFTPTAAAGGFAGATVLYTITWGIKRAAFSNEAGLGSAPIAHAAAKTKEPVREGLVAMMEPLVDTLIICTMTALVIVITGEWTSNADSSVLTKNAFSTGIPYFGGFIVAIGLILFAISTAISWSYYGDRCAEYLFGREAILPYRWLYVIALFVGAIVQLEFVWNFSDITLGLMAFPNLIAVIALSGVVISLTKDYFSRKHIRTK</sequence>
<feature type="transmembrane region" description="Helical" evidence="8">
    <location>
        <begin position="20"/>
        <end position="42"/>
    </location>
</feature>
<proteinExistence type="inferred from homology"/>
<evidence type="ECO:0000256" key="2">
    <source>
        <dbReference type="ARBA" id="ARBA00009261"/>
    </source>
</evidence>
<keyword evidence="3 8" id="KW-0813">Transport</keyword>
<gene>
    <name evidence="9" type="primary">dagA</name>
    <name evidence="9" type="ORF">SCARUB_04292</name>
</gene>
<keyword evidence="7 8" id="KW-0472">Membrane</keyword>
<dbReference type="GO" id="GO:0005283">
    <property type="term" value="F:amino acid:sodium symporter activity"/>
    <property type="evidence" value="ECO:0007669"/>
    <property type="project" value="InterPro"/>
</dbReference>
<feature type="transmembrane region" description="Helical" evidence="8">
    <location>
        <begin position="313"/>
        <end position="333"/>
    </location>
</feature>
<dbReference type="Pfam" id="PF01235">
    <property type="entry name" value="Na_Ala_symp"/>
    <property type="match status" value="2"/>
</dbReference>
<comment type="subcellular location">
    <subcellularLocation>
        <location evidence="1 8">Cell membrane</location>
        <topology evidence="1 8">Multi-pass membrane protein</topology>
    </subcellularLocation>
</comment>
<dbReference type="GO" id="GO:0005886">
    <property type="term" value="C:plasma membrane"/>
    <property type="evidence" value="ECO:0007669"/>
    <property type="project" value="UniProtKB-SubCell"/>
</dbReference>
<keyword evidence="8" id="KW-0769">Symport</keyword>
<feature type="transmembrane region" description="Helical" evidence="8">
    <location>
        <begin position="440"/>
        <end position="458"/>
    </location>
</feature>
<evidence type="ECO:0000256" key="1">
    <source>
        <dbReference type="ARBA" id="ARBA00004651"/>
    </source>
</evidence>
<dbReference type="PRINTS" id="PR00175">
    <property type="entry name" value="NAALASMPORT"/>
</dbReference>
<accession>A0A1E3X4V9</accession>
<protein>
    <submittedName>
        <fullName evidence="9">D-alanine glycine permease</fullName>
    </submittedName>
</protein>
<feature type="transmembrane region" description="Helical" evidence="8">
    <location>
        <begin position="371"/>
        <end position="398"/>
    </location>
</feature>
<reference evidence="9 10" key="1">
    <citation type="submission" date="2016-07" db="EMBL/GenBank/DDBJ databases">
        <title>Draft genome of Scalindua rubra, obtained from a brine-seawater interface in the Red Sea, sheds light on salt adaptation in anammox bacteria.</title>
        <authorList>
            <person name="Speth D.R."/>
            <person name="Lagkouvardos I."/>
            <person name="Wang Y."/>
            <person name="Qian P.-Y."/>
            <person name="Dutilh B.E."/>
            <person name="Jetten M.S."/>
        </authorList>
    </citation>
    <scope>NUCLEOTIDE SEQUENCE [LARGE SCALE GENOMIC DNA]</scope>
    <source>
        <strain evidence="9">BSI-1</strain>
    </source>
</reference>
<dbReference type="Proteomes" id="UP000094056">
    <property type="component" value="Unassembled WGS sequence"/>
</dbReference>
<keyword evidence="4 8" id="KW-1003">Cell membrane</keyword>
<dbReference type="PATRIC" id="fig|1872076.5.peg.5130"/>
<dbReference type="PANTHER" id="PTHR30330:SF3">
    <property type="entry name" value="TRANSCRIPTIONAL REGULATOR, LRP FAMILY"/>
    <property type="match status" value="1"/>
</dbReference>
<evidence type="ECO:0000256" key="3">
    <source>
        <dbReference type="ARBA" id="ARBA00022448"/>
    </source>
</evidence>
<evidence type="ECO:0000313" key="9">
    <source>
        <dbReference type="EMBL" id="ODS30592.1"/>
    </source>
</evidence>
<dbReference type="PANTHER" id="PTHR30330">
    <property type="entry name" value="AGSS FAMILY TRANSPORTER, SODIUM-ALANINE"/>
    <property type="match status" value="1"/>
</dbReference>
<keyword evidence="6 8" id="KW-1133">Transmembrane helix</keyword>
<dbReference type="PROSITE" id="PS00873">
    <property type="entry name" value="NA_ALANINE_SYMP"/>
    <property type="match status" value="1"/>
</dbReference>
<evidence type="ECO:0000256" key="6">
    <source>
        <dbReference type="ARBA" id="ARBA00022989"/>
    </source>
</evidence>
<dbReference type="NCBIfam" id="TIGR00835">
    <property type="entry name" value="agcS"/>
    <property type="match status" value="1"/>
</dbReference>
<dbReference type="InterPro" id="IPR001463">
    <property type="entry name" value="Na/Ala_symport"/>
</dbReference>
<evidence type="ECO:0000313" key="10">
    <source>
        <dbReference type="Proteomes" id="UP000094056"/>
    </source>
</evidence>
<keyword evidence="5 8" id="KW-0812">Transmembrane</keyword>
<comment type="caution">
    <text evidence="9">The sequence shown here is derived from an EMBL/GenBank/DDBJ whole genome shotgun (WGS) entry which is preliminary data.</text>
</comment>